<dbReference type="Pfam" id="PF00828">
    <property type="entry name" value="Ribosomal_L27A"/>
    <property type="match status" value="1"/>
</dbReference>
<keyword evidence="4" id="KW-0699">rRNA-binding</keyword>
<comment type="similarity">
    <text evidence="1 4">Belongs to the universal ribosomal protein uL15 family.</text>
</comment>
<dbReference type="InterPro" id="IPR030878">
    <property type="entry name" value="Ribosomal_uL15"/>
</dbReference>
<dbReference type="InterPro" id="IPR021131">
    <property type="entry name" value="Ribosomal_uL15/eL18"/>
</dbReference>
<name>A0A1I7N3D1_9BACT</name>
<dbReference type="GO" id="GO:0022625">
    <property type="term" value="C:cytosolic large ribosomal subunit"/>
    <property type="evidence" value="ECO:0007669"/>
    <property type="project" value="TreeGrafter"/>
</dbReference>
<dbReference type="STRING" id="1393122.SAMN05660895_0470"/>
<dbReference type="InterPro" id="IPR005749">
    <property type="entry name" value="Ribosomal_uL15_bac-type"/>
</dbReference>
<evidence type="ECO:0000259" key="6">
    <source>
        <dbReference type="Pfam" id="PF00828"/>
    </source>
</evidence>
<evidence type="ECO:0000256" key="4">
    <source>
        <dbReference type="HAMAP-Rule" id="MF_01341"/>
    </source>
</evidence>
<organism evidence="7 8">
    <name type="scientific">Thermoflavifilum thermophilum</name>
    <dbReference type="NCBI Taxonomy" id="1393122"/>
    <lineage>
        <taxon>Bacteria</taxon>
        <taxon>Pseudomonadati</taxon>
        <taxon>Bacteroidota</taxon>
        <taxon>Chitinophagia</taxon>
        <taxon>Chitinophagales</taxon>
        <taxon>Chitinophagaceae</taxon>
        <taxon>Thermoflavifilum</taxon>
    </lineage>
</organism>
<comment type="function">
    <text evidence="4">Binds to the 23S rRNA.</text>
</comment>
<accession>A0A1I7N3D1</accession>
<dbReference type="OrthoDB" id="9810293at2"/>
<dbReference type="EMBL" id="FPCJ01000001">
    <property type="protein sequence ID" value="SFV29056.1"/>
    <property type="molecule type" value="Genomic_DNA"/>
</dbReference>
<dbReference type="GO" id="GO:0003735">
    <property type="term" value="F:structural constituent of ribosome"/>
    <property type="evidence" value="ECO:0007669"/>
    <property type="project" value="InterPro"/>
</dbReference>
<dbReference type="HAMAP" id="MF_01341">
    <property type="entry name" value="Ribosomal_uL15"/>
    <property type="match status" value="1"/>
</dbReference>
<protein>
    <recommendedName>
        <fullName evidence="4">Large ribosomal subunit protein uL15</fullName>
    </recommendedName>
</protein>
<evidence type="ECO:0000256" key="2">
    <source>
        <dbReference type="ARBA" id="ARBA00022980"/>
    </source>
</evidence>
<dbReference type="SUPFAM" id="SSF52080">
    <property type="entry name" value="Ribosomal proteins L15p and L18e"/>
    <property type="match status" value="1"/>
</dbReference>
<dbReference type="GO" id="GO:0006412">
    <property type="term" value="P:translation"/>
    <property type="evidence" value="ECO:0007669"/>
    <property type="project" value="UniProtKB-UniRule"/>
</dbReference>
<dbReference type="GO" id="GO:0019843">
    <property type="term" value="F:rRNA binding"/>
    <property type="evidence" value="ECO:0007669"/>
    <property type="project" value="UniProtKB-UniRule"/>
</dbReference>
<proteinExistence type="inferred from homology"/>
<reference evidence="8" key="1">
    <citation type="submission" date="2016-10" db="EMBL/GenBank/DDBJ databases">
        <authorList>
            <person name="Varghese N."/>
            <person name="Submissions S."/>
        </authorList>
    </citation>
    <scope>NUCLEOTIDE SEQUENCE [LARGE SCALE GENOMIC DNA]</scope>
    <source>
        <strain evidence="8">DSM 14807</strain>
    </source>
</reference>
<evidence type="ECO:0000256" key="3">
    <source>
        <dbReference type="ARBA" id="ARBA00023274"/>
    </source>
</evidence>
<dbReference type="Gene3D" id="3.100.10.10">
    <property type="match status" value="1"/>
</dbReference>
<feature type="domain" description="Large ribosomal subunit protein uL15/eL18" evidence="6">
    <location>
        <begin position="76"/>
        <end position="145"/>
    </location>
</feature>
<dbReference type="RefSeq" id="WP_092457178.1">
    <property type="nucleotide sequence ID" value="NZ_FPCJ01000001.1"/>
</dbReference>
<evidence type="ECO:0000256" key="1">
    <source>
        <dbReference type="ARBA" id="ARBA00007320"/>
    </source>
</evidence>
<keyword evidence="3 4" id="KW-0687">Ribonucleoprotein</keyword>
<dbReference type="NCBIfam" id="TIGR01071">
    <property type="entry name" value="rplO_bact"/>
    <property type="match status" value="1"/>
</dbReference>
<keyword evidence="2 4" id="KW-0689">Ribosomal protein</keyword>
<dbReference type="PANTHER" id="PTHR12934">
    <property type="entry name" value="50S RIBOSOMAL PROTEIN L15"/>
    <property type="match status" value="1"/>
</dbReference>
<feature type="compositionally biased region" description="Basic residues" evidence="5">
    <location>
        <begin position="35"/>
        <end position="48"/>
    </location>
</feature>
<dbReference type="Proteomes" id="UP000199537">
    <property type="component" value="Unassembled WGS sequence"/>
</dbReference>
<gene>
    <name evidence="4" type="primary">rplO</name>
    <name evidence="7" type="ORF">SAMN05660895_0470</name>
</gene>
<sequence>MQLHTLKPAAGSVKKAKRLGRGEASGKGGTSTRGTKGHQSRSGYKIKKGHEGGQMPLHRRVPKRGFSHPDKQLFKIVNLSQVDAWVQKYGLREISPEVLQQTGLMKNTERLKILAKGSFTAKGVRFVAHAASAQARKAIEAAGCELQLIS</sequence>
<keyword evidence="8" id="KW-1185">Reference proteome</keyword>
<keyword evidence="4" id="KW-0694">RNA-binding</keyword>
<dbReference type="AlphaFoldDB" id="A0A1I7N3D1"/>
<evidence type="ECO:0000313" key="8">
    <source>
        <dbReference type="Proteomes" id="UP000199537"/>
    </source>
</evidence>
<evidence type="ECO:0000256" key="5">
    <source>
        <dbReference type="SAM" id="MobiDB-lite"/>
    </source>
</evidence>
<evidence type="ECO:0000313" key="7">
    <source>
        <dbReference type="EMBL" id="SFV29056.1"/>
    </source>
</evidence>
<dbReference type="InterPro" id="IPR036227">
    <property type="entry name" value="Ribosomal_uL15/eL18_sf"/>
</dbReference>
<comment type="subunit">
    <text evidence="4">Part of the 50S ribosomal subunit.</text>
</comment>
<feature type="region of interest" description="Disordered" evidence="5">
    <location>
        <begin position="1"/>
        <end position="65"/>
    </location>
</feature>
<dbReference type="PANTHER" id="PTHR12934:SF11">
    <property type="entry name" value="LARGE RIBOSOMAL SUBUNIT PROTEIN UL15M"/>
    <property type="match status" value="1"/>
</dbReference>